<proteinExistence type="predicted"/>
<dbReference type="GO" id="GO:0005525">
    <property type="term" value="F:GTP binding"/>
    <property type="evidence" value="ECO:0007669"/>
    <property type="project" value="InterPro"/>
</dbReference>
<feature type="region of interest" description="Disordered" evidence="1">
    <location>
        <begin position="612"/>
        <end position="641"/>
    </location>
</feature>
<dbReference type="InterPro" id="IPR000795">
    <property type="entry name" value="T_Tr_GTP-bd_dom"/>
</dbReference>
<dbReference type="Pfam" id="PF00009">
    <property type="entry name" value="GTP_EFTU"/>
    <property type="match status" value="1"/>
</dbReference>
<dbReference type="EMBL" id="ML119655">
    <property type="protein sequence ID" value="RPA85167.1"/>
    <property type="molecule type" value="Genomic_DNA"/>
</dbReference>
<dbReference type="SUPFAM" id="SSF52540">
    <property type="entry name" value="P-loop containing nucleoside triphosphate hydrolases"/>
    <property type="match status" value="1"/>
</dbReference>
<name>A0A3N4IIA7_ASCIM</name>
<dbReference type="Proteomes" id="UP000275078">
    <property type="component" value="Unassembled WGS sequence"/>
</dbReference>
<feature type="compositionally biased region" description="Acidic residues" evidence="1">
    <location>
        <begin position="782"/>
        <end position="793"/>
    </location>
</feature>
<feature type="region of interest" description="Disordered" evidence="1">
    <location>
        <begin position="1"/>
        <end position="61"/>
    </location>
</feature>
<dbReference type="GO" id="GO:0003746">
    <property type="term" value="F:translation elongation factor activity"/>
    <property type="evidence" value="ECO:0007669"/>
    <property type="project" value="TreeGrafter"/>
</dbReference>
<evidence type="ECO:0000313" key="4">
    <source>
        <dbReference type="Proteomes" id="UP000275078"/>
    </source>
</evidence>
<dbReference type="PANTHER" id="PTHR43721">
    <property type="entry name" value="ELONGATION FACTOR TU-RELATED"/>
    <property type="match status" value="1"/>
</dbReference>
<keyword evidence="4" id="KW-1185">Reference proteome</keyword>
<gene>
    <name evidence="3" type="ORF">BJ508DRAFT_412288</name>
</gene>
<organism evidence="3 4">
    <name type="scientific">Ascobolus immersus RN42</name>
    <dbReference type="NCBI Taxonomy" id="1160509"/>
    <lineage>
        <taxon>Eukaryota</taxon>
        <taxon>Fungi</taxon>
        <taxon>Dikarya</taxon>
        <taxon>Ascomycota</taxon>
        <taxon>Pezizomycotina</taxon>
        <taxon>Pezizomycetes</taxon>
        <taxon>Pezizales</taxon>
        <taxon>Ascobolaceae</taxon>
        <taxon>Ascobolus</taxon>
    </lineage>
</organism>
<feature type="compositionally biased region" description="Polar residues" evidence="1">
    <location>
        <begin position="30"/>
        <end position="39"/>
    </location>
</feature>
<dbReference type="OrthoDB" id="5342685at2759"/>
<feature type="domain" description="Tr-type G" evidence="2">
    <location>
        <begin position="239"/>
        <end position="493"/>
    </location>
</feature>
<reference evidence="3 4" key="1">
    <citation type="journal article" date="2018" name="Nat. Ecol. Evol.">
        <title>Pezizomycetes genomes reveal the molecular basis of ectomycorrhizal truffle lifestyle.</title>
        <authorList>
            <person name="Murat C."/>
            <person name="Payen T."/>
            <person name="Noel B."/>
            <person name="Kuo A."/>
            <person name="Morin E."/>
            <person name="Chen J."/>
            <person name="Kohler A."/>
            <person name="Krizsan K."/>
            <person name="Balestrini R."/>
            <person name="Da Silva C."/>
            <person name="Montanini B."/>
            <person name="Hainaut M."/>
            <person name="Levati E."/>
            <person name="Barry K.W."/>
            <person name="Belfiori B."/>
            <person name="Cichocki N."/>
            <person name="Clum A."/>
            <person name="Dockter R.B."/>
            <person name="Fauchery L."/>
            <person name="Guy J."/>
            <person name="Iotti M."/>
            <person name="Le Tacon F."/>
            <person name="Lindquist E.A."/>
            <person name="Lipzen A."/>
            <person name="Malagnac F."/>
            <person name="Mello A."/>
            <person name="Molinier V."/>
            <person name="Miyauchi S."/>
            <person name="Poulain J."/>
            <person name="Riccioni C."/>
            <person name="Rubini A."/>
            <person name="Sitrit Y."/>
            <person name="Splivallo R."/>
            <person name="Traeger S."/>
            <person name="Wang M."/>
            <person name="Zifcakova L."/>
            <person name="Wipf D."/>
            <person name="Zambonelli A."/>
            <person name="Paolocci F."/>
            <person name="Nowrousian M."/>
            <person name="Ottonello S."/>
            <person name="Baldrian P."/>
            <person name="Spatafora J.W."/>
            <person name="Henrissat B."/>
            <person name="Nagy L.G."/>
            <person name="Aury J.M."/>
            <person name="Wincker P."/>
            <person name="Grigoriev I.V."/>
            <person name="Bonfante P."/>
            <person name="Martin F.M."/>
        </authorList>
    </citation>
    <scope>NUCLEOTIDE SEQUENCE [LARGE SCALE GENOMIC DNA]</scope>
    <source>
        <strain evidence="3 4">RN42</strain>
    </source>
</reference>
<accession>A0A3N4IIA7</accession>
<dbReference type="GO" id="GO:0003924">
    <property type="term" value="F:GTPase activity"/>
    <property type="evidence" value="ECO:0007669"/>
    <property type="project" value="InterPro"/>
</dbReference>
<feature type="region of interest" description="Disordered" evidence="1">
    <location>
        <begin position="569"/>
        <end position="593"/>
    </location>
</feature>
<evidence type="ECO:0000313" key="3">
    <source>
        <dbReference type="EMBL" id="RPA85167.1"/>
    </source>
</evidence>
<dbReference type="InterPro" id="IPR027417">
    <property type="entry name" value="P-loop_NTPase"/>
</dbReference>
<dbReference type="PANTHER" id="PTHR43721:SF30">
    <property type="entry name" value="TR-TYPE G DOMAIN-CONTAINING PROTEIN"/>
    <property type="match status" value="1"/>
</dbReference>
<dbReference type="InterPro" id="IPR050055">
    <property type="entry name" value="EF-Tu_GTPase"/>
</dbReference>
<evidence type="ECO:0000259" key="2">
    <source>
        <dbReference type="Pfam" id="PF00009"/>
    </source>
</evidence>
<evidence type="ECO:0000256" key="1">
    <source>
        <dbReference type="SAM" id="MobiDB-lite"/>
    </source>
</evidence>
<sequence>MAGIFTFDHAPTRPFSPWEGKPNGSDGTDADNSTNSTPLTRRAMRADFHPEAPRPATEQVNGLKSLVEESDLGSTEYKLTLKHASKPEDPKSADRFQHLKTQLLWRLSQTVPDRPALTGSTGESASPEQIGNLLQESKGVYYEIGVADDGTFVGISDEDMELSLGVLRRMASSLGCEVQVLKKHPVADEKRDGKLTGGKLYICEAFVKPCLFGAITGANGTSRPLDVNDAKKAIPEQLRISFTGATAAGKSTLIGTLSTSEQDNGNGRVRLSLLKHRHEVNSGVTSCVSQEIVGYRLDGVAGARKDDQVINYATANRSSWTDICSTAAAAPDGGRVVIMTDSGGVPRYRRTALRSLIGFMPHYAFVVVPADCGTGSPEAKETLELSLAHLELVLKLGIRPVVVISKLDTAGGLGNVRNAVGSIVDLLKVHNKGRELLVVQETASPNLNGWGDFEAGRADEVVEKMRRDDDLVPVFFTSSVHGKGIRLLHAFLARLPIPQACGPQVATTLNKKHQPIKTLFHIDEVYDHQGAVVTGPGTAGEQTGIVVSGYLKKGIIAIGEELWVGPFPPNALPTEHESERPRRPTSGSFTHGSYTGSPSLLSIPIAHHFLSEESGSGTDSAGPNSLPRARRPLAKSPLSEKQPNEVEWAKYRVISARSCRVPVAYLRQSEIGTFGLVPVKDTPPLSHTPPIVATPDGGNTDRFLRKGMVLLDQAPVPRTSWPKAYTGFTAVFKLPKDHGMLRGVQTSIYTACVRAGAQVVSVDVLAEPKAESPNSGGGFFDFDGDEDEEEDEGEAKAVTTEVKFRFMGRREWVETGAGVLVMMGGGKVGKGRLALGGYWGEIVGAD</sequence>
<protein>
    <recommendedName>
        <fullName evidence="2">Tr-type G domain-containing protein</fullName>
    </recommendedName>
</protein>
<dbReference type="AlphaFoldDB" id="A0A3N4IIA7"/>
<dbReference type="Gene3D" id="3.40.50.300">
    <property type="entry name" value="P-loop containing nucleotide triphosphate hydrolases"/>
    <property type="match status" value="1"/>
</dbReference>
<feature type="compositionally biased region" description="Polar residues" evidence="1">
    <location>
        <begin position="613"/>
        <end position="623"/>
    </location>
</feature>
<feature type="region of interest" description="Disordered" evidence="1">
    <location>
        <begin position="772"/>
        <end position="796"/>
    </location>
</feature>